<evidence type="ECO:0000259" key="3">
    <source>
        <dbReference type="PROSITE" id="PS50043"/>
    </source>
</evidence>
<dbReference type="InterPro" id="IPR041664">
    <property type="entry name" value="AAA_16"/>
</dbReference>
<evidence type="ECO:0000313" key="5">
    <source>
        <dbReference type="Proteomes" id="UP001500610"/>
    </source>
</evidence>
<reference evidence="5" key="1">
    <citation type="journal article" date="2019" name="Int. J. Syst. Evol. Microbiol.">
        <title>The Global Catalogue of Microorganisms (GCM) 10K type strain sequencing project: providing services to taxonomists for standard genome sequencing and annotation.</title>
        <authorList>
            <consortium name="The Broad Institute Genomics Platform"/>
            <consortium name="The Broad Institute Genome Sequencing Center for Infectious Disease"/>
            <person name="Wu L."/>
            <person name="Ma J."/>
        </authorList>
    </citation>
    <scope>NUCLEOTIDE SEQUENCE [LARGE SCALE GENOMIC DNA]</scope>
    <source>
        <strain evidence="5">JCM 17657</strain>
    </source>
</reference>
<sequence>MERAHPAPFVGRATELASLDTLLDASGDDGPTVVDVTGEPGIGKSRLLGRFTRRARQRGYVVLRGRATEAERSSPLQPFTDALTDLGAQEARSIPVLAALTSRHSARDVARALARTPPPGLVIVLDDLHWADAASVRLLDHLVRHPVAAPVLIVTARRVRQSPPALSAALARGTDMGSVARLDVGPLGRREFPPGADSAYAESAGNPLYLRALTAAGAGGGTALSVLSVLLDELAPLAPLERQVVEAVCVLGAQATTELTAALVGTDGPALVTALRSVMARDLVRPGVDGHGLAARHPVFARLVLDGLDPWRRRDLHRRAADALGGTGAPASVRADHIERTLDRWEPEAGAVLVEAAVQTAVTDPAATARRLATALRLLPEDPSLHRDTRGELMLLRARALGAAGAVKESRDLLHELIALRPPDPDGDELRTAAVLLCALMERQLYRYPEADALLRRELDRRPGPPPPQRDALVLEWGNHSLFATRFPLVRKKLTRTLHATRGRGDRLGEVEALTLAALGEAYEGQTDAARRYVDAGAALTDVLPDADLVGLGEPMVRLAWSEVFLDRFPDALRHAARGTEIARRSRRPFTVSQLNLCAAYALCQQGRVSEALPLADESVAVTRSLGGGERLGFSLAMRATVLLQARPPGDPEVLAEAEEAVAAVGAVEGWWATLARCLVAYAVQGAGDPHRVRDVLLSAGGGRDLPRVQPSVRPMFLEPLVDSALATGDVAGAEHWTRLAAAEARRLDVPTQTGAALRALGMVEGRRGRPEAAARAFADAAEMSLRSGAGLREAHSALLAVPHAAAAGDDTGAAALWRRGHRIATDGGAVLLLALADRLRPAASDTPDVLAGLSRREREVADLVAAGLTNQAVAEKLHLSTRTVESHVARVYRKTGVGSRAALAALVARVSAPEGGPR</sequence>
<keyword evidence="1" id="KW-0547">Nucleotide-binding</keyword>
<protein>
    <recommendedName>
        <fullName evidence="3">HTH luxR-type domain-containing protein</fullName>
    </recommendedName>
</protein>
<keyword evidence="2" id="KW-0067">ATP-binding</keyword>
<proteinExistence type="predicted"/>
<gene>
    <name evidence="4" type="ORF">GCM10023257_33510</name>
</gene>
<dbReference type="Gene3D" id="1.10.10.10">
    <property type="entry name" value="Winged helix-like DNA-binding domain superfamily/Winged helix DNA-binding domain"/>
    <property type="match status" value="1"/>
</dbReference>
<dbReference type="SUPFAM" id="SSF46894">
    <property type="entry name" value="C-terminal effector domain of the bipartite response regulators"/>
    <property type="match status" value="1"/>
</dbReference>
<dbReference type="SUPFAM" id="SSF52540">
    <property type="entry name" value="P-loop containing nucleoside triphosphate hydrolases"/>
    <property type="match status" value="1"/>
</dbReference>
<dbReference type="RefSeq" id="WP_226027806.1">
    <property type="nucleotide sequence ID" value="NZ_BAABIV010000013.1"/>
</dbReference>
<dbReference type="InterPro" id="IPR016032">
    <property type="entry name" value="Sig_transdc_resp-reg_C-effctor"/>
</dbReference>
<keyword evidence="5" id="KW-1185">Reference proteome</keyword>
<dbReference type="PANTHER" id="PTHR16305:SF35">
    <property type="entry name" value="TRANSCRIPTIONAL ACTIVATOR DOMAIN"/>
    <property type="match status" value="1"/>
</dbReference>
<comment type="caution">
    <text evidence="4">The sequence shown here is derived from an EMBL/GenBank/DDBJ whole genome shotgun (WGS) entry which is preliminary data.</text>
</comment>
<dbReference type="InterPro" id="IPR027417">
    <property type="entry name" value="P-loop_NTPase"/>
</dbReference>
<accession>A0ABP9I8K3</accession>
<organism evidence="4 5">
    <name type="scientific">Streptomyces hyderabadensis</name>
    <dbReference type="NCBI Taxonomy" id="598549"/>
    <lineage>
        <taxon>Bacteria</taxon>
        <taxon>Bacillati</taxon>
        <taxon>Actinomycetota</taxon>
        <taxon>Actinomycetes</taxon>
        <taxon>Kitasatosporales</taxon>
        <taxon>Streptomycetaceae</taxon>
        <taxon>Streptomyces</taxon>
    </lineage>
</organism>
<evidence type="ECO:0000313" key="4">
    <source>
        <dbReference type="EMBL" id="GAA4990472.1"/>
    </source>
</evidence>
<evidence type="ECO:0000256" key="2">
    <source>
        <dbReference type="ARBA" id="ARBA00022840"/>
    </source>
</evidence>
<dbReference type="Gene3D" id="1.25.40.10">
    <property type="entry name" value="Tetratricopeptide repeat domain"/>
    <property type="match status" value="1"/>
</dbReference>
<dbReference type="InterPro" id="IPR011990">
    <property type="entry name" value="TPR-like_helical_dom_sf"/>
</dbReference>
<dbReference type="SMART" id="SM00421">
    <property type="entry name" value="HTH_LUXR"/>
    <property type="match status" value="1"/>
</dbReference>
<dbReference type="PROSITE" id="PS00622">
    <property type="entry name" value="HTH_LUXR_1"/>
    <property type="match status" value="1"/>
</dbReference>
<dbReference type="PROSITE" id="PS50043">
    <property type="entry name" value="HTH_LUXR_2"/>
    <property type="match status" value="1"/>
</dbReference>
<dbReference type="EMBL" id="BAABIV010000013">
    <property type="protein sequence ID" value="GAA4990472.1"/>
    <property type="molecule type" value="Genomic_DNA"/>
</dbReference>
<dbReference type="InterPro" id="IPR000792">
    <property type="entry name" value="Tscrpt_reg_LuxR_C"/>
</dbReference>
<dbReference type="Proteomes" id="UP001500610">
    <property type="component" value="Unassembled WGS sequence"/>
</dbReference>
<feature type="domain" description="HTH luxR-type" evidence="3">
    <location>
        <begin position="847"/>
        <end position="912"/>
    </location>
</feature>
<dbReference type="CDD" id="cd06170">
    <property type="entry name" value="LuxR_C_like"/>
    <property type="match status" value="1"/>
</dbReference>
<name>A0ABP9I8K3_9ACTN</name>
<dbReference type="SUPFAM" id="SSF48452">
    <property type="entry name" value="TPR-like"/>
    <property type="match status" value="1"/>
</dbReference>
<evidence type="ECO:0000256" key="1">
    <source>
        <dbReference type="ARBA" id="ARBA00022741"/>
    </source>
</evidence>
<dbReference type="PANTHER" id="PTHR16305">
    <property type="entry name" value="TESTICULAR SOLUBLE ADENYLYL CYCLASE"/>
    <property type="match status" value="1"/>
</dbReference>
<dbReference type="Pfam" id="PF00196">
    <property type="entry name" value="GerE"/>
    <property type="match status" value="1"/>
</dbReference>
<dbReference type="Pfam" id="PF13191">
    <property type="entry name" value="AAA_16"/>
    <property type="match status" value="1"/>
</dbReference>
<dbReference type="Gene3D" id="3.40.50.300">
    <property type="entry name" value="P-loop containing nucleotide triphosphate hydrolases"/>
    <property type="match status" value="1"/>
</dbReference>
<dbReference type="PRINTS" id="PR00038">
    <property type="entry name" value="HTHLUXR"/>
</dbReference>
<dbReference type="InterPro" id="IPR036388">
    <property type="entry name" value="WH-like_DNA-bd_sf"/>
</dbReference>